<keyword evidence="4" id="KW-1185">Reference proteome</keyword>
<gene>
    <name evidence="3" type="ORF">PROVRUST_05810</name>
</gene>
<organism evidence="3 4">
    <name type="scientific">Providencia rustigianii DSM 4541</name>
    <dbReference type="NCBI Taxonomy" id="500637"/>
    <lineage>
        <taxon>Bacteria</taxon>
        <taxon>Pseudomonadati</taxon>
        <taxon>Pseudomonadota</taxon>
        <taxon>Gammaproteobacteria</taxon>
        <taxon>Enterobacterales</taxon>
        <taxon>Morganellaceae</taxon>
        <taxon>Providencia</taxon>
    </lineage>
</organism>
<dbReference type="InterPro" id="IPR029045">
    <property type="entry name" value="ClpP/crotonase-like_dom_sf"/>
</dbReference>
<reference evidence="3" key="1">
    <citation type="submission" date="2009-12" db="EMBL/GenBank/DDBJ databases">
        <authorList>
            <person name="Weinstock G."/>
            <person name="Sodergren E."/>
            <person name="Clifton S."/>
            <person name="Fulton L."/>
            <person name="Fulton B."/>
            <person name="Courtney L."/>
            <person name="Fronick C."/>
            <person name="Harrison M."/>
            <person name="Strong C."/>
            <person name="Farmer C."/>
            <person name="Delahaunty K."/>
            <person name="Markovic C."/>
            <person name="Hall O."/>
            <person name="Minx P."/>
            <person name="Tomlinson C."/>
            <person name="Mitreva M."/>
            <person name="Nelson J."/>
            <person name="Hou S."/>
            <person name="Wollam A."/>
            <person name="Pepin K.H."/>
            <person name="Johnson M."/>
            <person name="Bhonagiri V."/>
            <person name="Nash W.E."/>
            <person name="Warren W."/>
            <person name="Chinwalla A."/>
            <person name="Mardis E.R."/>
            <person name="Wilson R.K."/>
        </authorList>
    </citation>
    <scope>NUCLEOTIDE SEQUENCE [LARGE SCALE GENOMIC DNA]</scope>
    <source>
        <strain evidence="3">DSM 4541</strain>
    </source>
</reference>
<proteinExistence type="inferred from homology"/>
<dbReference type="Proteomes" id="UP000005512">
    <property type="component" value="Unassembled WGS sequence"/>
</dbReference>
<dbReference type="Gene3D" id="1.10.12.10">
    <property type="entry name" value="Lyase 2-enoyl-coa Hydratase, Chain A, domain 2"/>
    <property type="match status" value="1"/>
</dbReference>
<dbReference type="InterPro" id="IPR001753">
    <property type="entry name" value="Enoyl-CoA_hydra/iso"/>
</dbReference>
<dbReference type="CDD" id="cd06558">
    <property type="entry name" value="crotonase-like"/>
    <property type="match status" value="1"/>
</dbReference>
<dbReference type="FunFam" id="3.90.226.10:FF:000009">
    <property type="entry name" value="Carnitinyl-CoA dehydratase"/>
    <property type="match status" value="1"/>
</dbReference>
<dbReference type="HOGENOM" id="CLU_009834_7_6_6"/>
<dbReference type="AlphaFoldDB" id="D1P0Z2"/>
<dbReference type="GO" id="GO:0016836">
    <property type="term" value="F:hydro-lyase activity"/>
    <property type="evidence" value="ECO:0007669"/>
    <property type="project" value="UniProtKB-ARBA"/>
</dbReference>
<comment type="similarity">
    <text evidence="1">Belongs to the enoyl-CoA hydratase/isomerase family.</text>
</comment>
<dbReference type="GO" id="GO:0006635">
    <property type="term" value="P:fatty acid beta-oxidation"/>
    <property type="evidence" value="ECO:0007669"/>
    <property type="project" value="TreeGrafter"/>
</dbReference>
<evidence type="ECO:0000313" key="4">
    <source>
        <dbReference type="Proteomes" id="UP000005512"/>
    </source>
</evidence>
<dbReference type="eggNOG" id="COG1024">
    <property type="taxonomic scope" value="Bacteria"/>
</dbReference>
<name>D1P0Z2_9GAMM</name>
<dbReference type="InterPro" id="IPR014748">
    <property type="entry name" value="Enoyl-CoA_hydra_C"/>
</dbReference>
<dbReference type="GO" id="GO:0016853">
    <property type="term" value="F:isomerase activity"/>
    <property type="evidence" value="ECO:0007669"/>
    <property type="project" value="UniProtKB-KW"/>
</dbReference>
<dbReference type="PANTHER" id="PTHR11941:SF54">
    <property type="entry name" value="ENOYL-COA HYDRATASE, MITOCHONDRIAL"/>
    <property type="match status" value="1"/>
</dbReference>
<dbReference type="FunFam" id="1.10.12.10:FF:000001">
    <property type="entry name" value="Probable enoyl-CoA hydratase, mitochondrial"/>
    <property type="match status" value="1"/>
</dbReference>
<comment type="caution">
    <text evidence="3">The sequence shown here is derived from an EMBL/GenBank/DDBJ whole genome shotgun (WGS) entry which is preliminary data.</text>
</comment>
<accession>D1P0Z2</accession>
<dbReference type="PANTHER" id="PTHR11941">
    <property type="entry name" value="ENOYL-COA HYDRATASE-RELATED"/>
    <property type="match status" value="1"/>
</dbReference>
<dbReference type="Pfam" id="PF00378">
    <property type="entry name" value="ECH_1"/>
    <property type="match status" value="1"/>
</dbReference>
<evidence type="ECO:0000256" key="1">
    <source>
        <dbReference type="ARBA" id="ARBA00005254"/>
    </source>
</evidence>
<dbReference type="Gene3D" id="3.90.226.10">
    <property type="entry name" value="2-enoyl-CoA Hydratase, Chain A, domain 1"/>
    <property type="match status" value="1"/>
</dbReference>
<dbReference type="EMBL" id="ABXV02000017">
    <property type="protein sequence ID" value="EFB73011.1"/>
    <property type="molecule type" value="Genomic_DNA"/>
</dbReference>
<keyword evidence="2" id="KW-0456">Lyase</keyword>
<dbReference type="NCBIfam" id="NF007239">
    <property type="entry name" value="PRK09674.1"/>
    <property type="match status" value="1"/>
</dbReference>
<protein>
    <submittedName>
        <fullName evidence="3">Enoyl-CoA hydratase/isomerase family protein</fullName>
    </submittedName>
</protein>
<evidence type="ECO:0000256" key="2">
    <source>
        <dbReference type="ARBA" id="ARBA00023239"/>
    </source>
</evidence>
<evidence type="ECO:0000313" key="3">
    <source>
        <dbReference type="EMBL" id="EFB73011.1"/>
    </source>
</evidence>
<dbReference type="SUPFAM" id="SSF52096">
    <property type="entry name" value="ClpP/crotonase"/>
    <property type="match status" value="1"/>
</dbReference>
<sequence length="260" mass="28322">METMENNWILSQQQNRVLTLTLNRPEVRNALSTPCLEQLVKHLERAQEDPNIGAIVITGNPRFFAAGADLKELQQQTVASAITDKRPQVWRRFSQITKPIIGAANGYALGAGFELLLASDMIIAGESARFGLPEITLGLIPGAGGTQRLIRTVGKSLAMQMVLTGEPIDAKQALRVGLVSEVCVDELVLERAQTIAKRIASHAPLAVNAAKAALINGQETHLTEGLKLERQYFVALAGTDDRQEGINAFFEKRSPQFTGR</sequence>
<dbReference type="STRING" id="500637.PROVRUST_05810"/>